<keyword evidence="2" id="KW-0805">Transcription regulation</keyword>
<comment type="similarity">
    <text evidence="1">Belongs to the LysR transcriptional regulatory family.</text>
</comment>
<dbReference type="CDD" id="cd05466">
    <property type="entry name" value="PBP2_LTTR_substrate"/>
    <property type="match status" value="1"/>
</dbReference>
<evidence type="ECO:0000259" key="5">
    <source>
        <dbReference type="PROSITE" id="PS50931"/>
    </source>
</evidence>
<organism evidence="6 7">
    <name type="scientific">Amedibacillus hominis</name>
    <dbReference type="NCBI Taxonomy" id="2897776"/>
    <lineage>
        <taxon>Bacteria</taxon>
        <taxon>Bacillati</taxon>
        <taxon>Bacillota</taxon>
        <taxon>Erysipelotrichia</taxon>
        <taxon>Erysipelotrichales</taxon>
        <taxon>Erysipelotrichaceae</taxon>
        <taxon>Amedibacillus</taxon>
    </lineage>
</organism>
<evidence type="ECO:0000256" key="3">
    <source>
        <dbReference type="ARBA" id="ARBA00023125"/>
    </source>
</evidence>
<dbReference type="Pfam" id="PF03466">
    <property type="entry name" value="LysR_substrate"/>
    <property type="match status" value="1"/>
</dbReference>
<dbReference type="RefSeq" id="WP_117453189.1">
    <property type="nucleotide sequence ID" value="NZ_JAKVPQ010000011.1"/>
</dbReference>
<evidence type="ECO:0000256" key="1">
    <source>
        <dbReference type="ARBA" id="ARBA00009437"/>
    </source>
</evidence>
<keyword evidence="3" id="KW-0238">DNA-binding</keyword>
<proteinExistence type="inferred from homology"/>
<reference evidence="6 7" key="1">
    <citation type="submission" date="2022-02" db="EMBL/GenBank/DDBJ databases">
        <title>Genome of Erysipelotrichaceae sp. nov. NSJ-176 isolated from human feces.</title>
        <authorList>
            <person name="Abdugheni R."/>
        </authorList>
    </citation>
    <scope>NUCLEOTIDE SEQUENCE [LARGE SCALE GENOMIC DNA]</scope>
    <source>
        <strain evidence="6 7">NSJ-176</strain>
    </source>
</reference>
<evidence type="ECO:0000256" key="2">
    <source>
        <dbReference type="ARBA" id="ARBA00023015"/>
    </source>
</evidence>
<dbReference type="Proteomes" id="UP001202402">
    <property type="component" value="Unassembled WGS sequence"/>
</dbReference>
<dbReference type="SUPFAM" id="SSF53850">
    <property type="entry name" value="Periplasmic binding protein-like II"/>
    <property type="match status" value="1"/>
</dbReference>
<dbReference type="PANTHER" id="PTHR30419:SF8">
    <property type="entry name" value="NITROGEN ASSIMILATION TRANSCRIPTIONAL ACTIVATOR-RELATED"/>
    <property type="match status" value="1"/>
</dbReference>
<sequence length="298" mass="33862">MEFRVLQYFLAIAREESISAAAEALHITQPTLSRQIKELEDEFGKQLFVRGNRKITLTEEGMLLRKRAEEISSLVEKTQLEMSAVDNELNADIYIGGGETQGMRFITKAIQRMQAQYPMVRFHLYSGNAEDVGDRLDKGLLDFGVLIEPANMTKYDFIKLPTKDVWGVLMRKDSPLAKNAYITPDDLIGQPIIYSAQRMVNNIISGWMKKDYDKLSLIASYNLIYNASLMVEDGAGYALSLEGLINTTGDSPLCFRPLQPKLEVGLAFVWKKYQVFSKASEYFLKELQKEVNEENETV</sequence>
<dbReference type="InterPro" id="IPR036390">
    <property type="entry name" value="WH_DNA-bd_sf"/>
</dbReference>
<dbReference type="SUPFAM" id="SSF46785">
    <property type="entry name" value="Winged helix' DNA-binding domain"/>
    <property type="match status" value="1"/>
</dbReference>
<dbReference type="PANTHER" id="PTHR30419">
    <property type="entry name" value="HTH-TYPE TRANSCRIPTIONAL REGULATOR YBHD"/>
    <property type="match status" value="1"/>
</dbReference>
<comment type="caution">
    <text evidence="6">The sequence shown here is derived from an EMBL/GenBank/DDBJ whole genome shotgun (WGS) entry which is preliminary data.</text>
</comment>
<dbReference type="InterPro" id="IPR050950">
    <property type="entry name" value="HTH-type_LysR_regulators"/>
</dbReference>
<evidence type="ECO:0000256" key="4">
    <source>
        <dbReference type="ARBA" id="ARBA00023163"/>
    </source>
</evidence>
<dbReference type="InterPro" id="IPR036388">
    <property type="entry name" value="WH-like_DNA-bd_sf"/>
</dbReference>
<keyword evidence="4" id="KW-0804">Transcription</keyword>
<dbReference type="Gene3D" id="1.10.10.10">
    <property type="entry name" value="Winged helix-like DNA-binding domain superfamily/Winged helix DNA-binding domain"/>
    <property type="match status" value="1"/>
</dbReference>
<gene>
    <name evidence="6" type="ORF">LQE99_13745</name>
</gene>
<dbReference type="InterPro" id="IPR005119">
    <property type="entry name" value="LysR_subst-bd"/>
</dbReference>
<dbReference type="PROSITE" id="PS50931">
    <property type="entry name" value="HTH_LYSR"/>
    <property type="match status" value="1"/>
</dbReference>
<evidence type="ECO:0000313" key="6">
    <source>
        <dbReference type="EMBL" id="MCH4286185.1"/>
    </source>
</evidence>
<dbReference type="PRINTS" id="PR00039">
    <property type="entry name" value="HTHLYSR"/>
</dbReference>
<accession>A0ABS9R996</accession>
<dbReference type="Pfam" id="PF00126">
    <property type="entry name" value="HTH_1"/>
    <property type="match status" value="1"/>
</dbReference>
<dbReference type="InterPro" id="IPR000847">
    <property type="entry name" value="LysR_HTH_N"/>
</dbReference>
<protein>
    <submittedName>
        <fullName evidence="6">LysR family transcriptional regulator</fullName>
    </submittedName>
</protein>
<dbReference type="EMBL" id="JAKVPQ010000011">
    <property type="protein sequence ID" value="MCH4286185.1"/>
    <property type="molecule type" value="Genomic_DNA"/>
</dbReference>
<keyword evidence="7" id="KW-1185">Reference proteome</keyword>
<evidence type="ECO:0000313" key="7">
    <source>
        <dbReference type="Proteomes" id="UP001202402"/>
    </source>
</evidence>
<dbReference type="Gene3D" id="3.40.190.290">
    <property type="match status" value="1"/>
</dbReference>
<feature type="domain" description="HTH lysR-type" evidence="5">
    <location>
        <begin position="1"/>
        <end position="58"/>
    </location>
</feature>
<name>A0ABS9R996_9FIRM</name>